<keyword evidence="2 6" id="KW-0489">Methyltransferase</keyword>
<evidence type="ECO:0000256" key="4">
    <source>
        <dbReference type="ARBA" id="ARBA00022691"/>
    </source>
</evidence>
<dbReference type="InterPro" id="IPR029063">
    <property type="entry name" value="SAM-dependent_MTases_sf"/>
</dbReference>
<reference evidence="8 9" key="1">
    <citation type="submission" date="2016-11" db="EMBL/GenBank/DDBJ databases">
        <authorList>
            <person name="Jaros S."/>
            <person name="Januszkiewicz K."/>
            <person name="Wedrychowicz H."/>
        </authorList>
    </citation>
    <scope>NUCLEOTIDE SEQUENCE [LARGE SCALE GENOMIC DNA]</scope>
    <source>
        <strain evidence="8 9">DSM 26910</strain>
    </source>
</reference>
<dbReference type="PANTHER" id="PTHR47739:SF1">
    <property type="entry name" value="TRNA1(VAL) (ADENINE(37)-N6)-METHYLTRANSFERASE"/>
    <property type="match status" value="1"/>
</dbReference>
<dbReference type="RefSeq" id="WP_073002423.1">
    <property type="nucleotide sequence ID" value="NZ_FQUM01000006.1"/>
</dbReference>
<evidence type="ECO:0000313" key="8">
    <source>
        <dbReference type="EMBL" id="SHF54701.1"/>
    </source>
</evidence>
<comment type="similarity">
    <text evidence="6">Belongs to the methyltransferase superfamily. tRNA (adenine-N(6)-)-methyltransferase family.</text>
</comment>
<gene>
    <name evidence="8" type="ORF">SAMN05444274_106146</name>
</gene>
<dbReference type="OrthoDB" id="5383291at2"/>
<comment type="catalytic activity">
    <reaction evidence="6">
        <text>adenosine(37) in tRNA1(Val) + S-adenosyl-L-methionine = N(6)-methyladenosine(37) in tRNA1(Val) + S-adenosyl-L-homocysteine + H(+)</text>
        <dbReference type="Rhea" id="RHEA:43160"/>
        <dbReference type="Rhea" id="RHEA-COMP:10369"/>
        <dbReference type="Rhea" id="RHEA-COMP:10370"/>
        <dbReference type="ChEBI" id="CHEBI:15378"/>
        <dbReference type="ChEBI" id="CHEBI:57856"/>
        <dbReference type="ChEBI" id="CHEBI:59789"/>
        <dbReference type="ChEBI" id="CHEBI:74411"/>
        <dbReference type="ChEBI" id="CHEBI:74449"/>
        <dbReference type="EC" id="2.1.1.223"/>
    </reaction>
</comment>
<organism evidence="8 9">
    <name type="scientific">Mariniphaga anaerophila</name>
    <dbReference type="NCBI Taxonomy" id="1484053"/>
    <lineage>
        <taxon>Bacteria</taxon>
        <taxon>Pseudomonadati</taxon>
        <taxon>Bacteroidota</taxon>
        <taxon>Bacteroidia</taxon>
        <taxon>Marinilabiliales</taxon>
        <taxon>Prolixibacteraceae</taxon>
        <taxon>Mariniphaga</taxon>
    </lineage>
</organism>
<evidence type="ECO:0000256" key="3">
    <source>
        <dbReference type="ARBA" id="ARBA00022679"/>
    </source>
</evidence>
<dbReference type="AlphaFoldDB" id="A0A1M5CJ35"/>
<dbReference type="InterPro" id="IPR002052">
    <property type="entry name" value="DNA_methylase_N6_adenine_CS"/>
</dbReference>
<keyword evidence="9" id="KW-1185">Reference proteome</keyword>
<dbReference type="EC" id="2.1.1.223" evidence="6"/>
<evidence type="ECO:0000256" key="6">
    <source>
        <dbReference type="HAMAP-Rule" id="MF_01872"/>
    </source>
</evidence>
<evidence type="ECO:0000256" key="5">
    <source>
        <dbReference type="ARBA" id="ARBA00022694"/>
    </source>
</evidence>
<evidence type="ECO:0000313" key="9">
    <source>
        <dbReference type="Proteomes" id="UP000184164"/>
    </source>
</evidence>
<dbReference type="InterPro" id="IPR007848">
    <property type="entry name" value="Small_mtfrase_dom"/>
</dbReference>
<accession>A0A1M5CJ35</accession>
<dbReference type="PROSITE" id="PS00092">
    <property type="entry name" value="N6_MTASE"/>
    <property type="match status" value="1"/>
</dbReference>
<dbReference type="GO" id="GO:0003676">
    <property type="term" value="F:nucleic acid binding"/>
    <property type="evidence" value="ECO:0007669"/>
    <property type="project" value="InterPro"/>
</dbReference>
<sequence>MGRNNYFQFKQFRITQEHSAMKVGTDGVLLGAWVNVSKASSILDIGAGTGVISIMAAQRSCATVIGIEIEENAANEAAENAGNSPWNNRISILHTTFQAFSETCTEQFDLIVSNPPFFTNSQKSKSKLLAIAKHNHLLPLSDLVEGAEKLLSRTGTFAVILPVVQAKELIKKCKAEGLSLCRLTKVRPNNLKPTNRYLMEFIREECTTAVTTLNIHTDKSNGFTEEYKTLTRDFYLNF</sequence>
<comment type="subcellular location">
    <subcellularLocation>
        <location evidence="6">Cytoplasm</location>
    </subcellularLocation>
</comment>
<dbReference type="GO" id="GO:0008033">
    <property type="term" value="P:tRNA processing"/>
    <property type="evidence" value="ECO:0007669"/>
    <property type="project" value="UniProtKB-UniRule"/>
</dbReference>
<keyword evidence="3 6" id="KW-0808">Transferase</keyword>
<dbReference type="InterPro" id="IPR050210">
    <property type="entry name" value="tRNA_Adenine-N(6)_MTase"/>
</dbReference>
<dbReference type="GO" id="GO:0016430">
    <property type="term" value="F:tRNA (adenine-N6)-methyltransferase activity"/>
    <property type="evidence" value="ECO:0007669"/>
    <property type="project" value="UniProtKB-UniRule"/>
</dbReference>
<dbReference type="PANTHER" id="PTHR47739">
    <property type="entry name" value="TRNA1(VAL) (ADENINE(37)-N6)-METHYLTRANSFERASE"/>
    <property type="match status" value="1"/>
</dbReference>
<name>A0A1M5CJ35_9BACT</name>
<proteinExistence type="inferred from homology"/>
<keyword evidence="5 6" id="KW-0819">tRNA processing</keyword>
<dbReference type="InterPro" id="IPR022882">
    <property type="entry name" value="tRNA_adenine-N6_MeTrfase"/>
</dbReference>
<dbReference type="STRING" id="1484053.SAMN05444274_106146"/>
<dbReference type="SUPFAM" id="SSF53335">
    <property type="entry name" value="S-adenosyl-L-methionine-dependent methyltransferases"/>
    <property type="match status" value="1"/>
</dbReference>
<feature type="domain" description="Methyltransferase small" evidence="7">
    <location>
        <begin position="34"/>
        <end position="127"/>
    </location>
</feature>
<evidence type="ECO:0000259" key="7">
    <source>
        <dbReference type="Pfam" id="PF05175"/>
    </source>
</evidence>
<dbReference type="GO" id="GO:0032259">
    <property type="term" value="P:methylation"/>
    <property type="evidence" value="ECO:0007669"/>
    <property type="project" value="UniProtKB-KW"/>
</dbReference>
<evidence type="ECO:0000256" key="2">
    <source>
        <dbReference type="ARBA" id="ARBA00022603"/>
    </source>
</evidence>
<keyword evidence="4 6" id="KW-0949">S-adenosyl-L-methionine</keyword>
<dbReference type="Proteomes" id="UP000184164">
    <property type="component" value="Unassembled WGS sequence"/>
</dbReference>
<dbReference type="CDD" id="cd02440">
    <property type="entry name" value="AdoMet_MTases"/>
    <property type="match status" value="1"/>
</dbReference>
<dbReference type="Gene3D" id="3.40.50.150">
    <property type="entry name" value="Vaccinia Virus protein VP39"/>
    <property type="match status" value="1"/>
</dbReference>
<dbReference type="HAMAP" id="MF_01872">
    <property type="entry name" value="tRNA_methyltr_YfiC"/>
    <property type="match status" value="1"/>
</dbReference>
<protein>
    <recommendedName>
        <fullName evidence="6">tRNA1(Val) (adenine(37)-N6)-methyltransferase</fullName>
        <ecNumber evidence="6">2.1.1.223</ecNumber>
    </recommendedName>
    <alternativeName>
        <fullName evidence="6">tRNA m6A37 methyltransferase</fullName>
    </alternativeName>
</protein>
<dbReference type="Pfam" id="PF05175">
    <property type="entry name" value="MTS"/>
    <property type="match status" value="1"/>
</dbReference>
<dbReference type="GO" id="GO:0005737">
    <property type="term" value="C:cytoplasm"/>
    <property type="evidence" value="ECO:0007669"/>
    <property type="project" value="UniProtKB-SubCell"/>
</dbReference>
<evidence type="ECO:0000256" key="1">
    <source>
        <dbReference type="ARBA" id="ARBA00022490"/>
    </source>
</evidence>
<keyword evidence="1 6" id="KW-0963">Cytoplasm</keyword>
<comment type="function">
    <text evidence="6">Specifically methylates the adenine in position 37 of tRNA(1)(Val) (anticodon cmo5UAC).</text>
</comment>
<dbReference type="EMBL" id="FQUM01000006">
    <property type="protein sequence ID" value="SHF54701.1"/>
    <property type="molecule type" value="Genomic_DNA"/>
</dbReference>